<feature type="compositionally biased region" description="Basic and acidic residues" evidence="3">
    <location>
        <begin position="98"/>
        <end position="114"/>
    </location>
</feature>
<evidence type="ECO:0000256" key="1">
    <source>
        <dbReference type="ARBA" id="ARBA00004123"/>
    </source>
</evidence>
<dbReference type="InterPro" id="IPR000156">
    <property type="entry name" value="Ran_bind_dom"/>
</dbReference>
<feature type="region of interest" description="Disordered" evidence="3">
    <location>
        <begin position="371"/>
        <end position="449"/>
    </location>
</feature>
<dbReference type="AlphaFoldDB" id="A0A6G1G6N7"/>
<feature type="compositionally biased region" description="Polar residues" evidence="3">
    <location>
        <begin position="56"/>
        <end position="65"/>
    </location>
</feature>
<dbReference type="SMART" id="SM00160">
    <property type="entry name" value="RanBD"/>
    <property type="match status" value="1"/>
</dbReference>
<dbReference type="PANTHER" id="PTHR23138">
    <property type="entry name" value="RAN BINDING PROTEIN"/>
    <property type="match status" value="1"/>
</dbReference>
<keyword evidence="2" id="KW-0539">Nucleus</keyword>
<dbReference type="PANTHER" id="PTHR23138:SF142">
    <property type="entry name" value="RAN-BINDING PROTEIN 3B-RELATED"/>
    <property type="match status" value="1"/>
</dbReference>
<comment type="subcellular location">
    <subcellularLocation>
        <location evidence="1">Nucleus</location>
    </subcellularLocation>
</comment>
<feature type="compositionally biased region" description="Polar residues" evidence="3">
    <location>
        <begin position="132"/>
        <end position="141"/>
    </location>
</feature>
<feature type="compositionally biased region" description="Low complexity" evidence="3">
    <location>
        <begin position="322"/>
        <end position="334"/>
    </location>
</feature>
<dbReference type="GO" id="GO:0005634">
    <property type="term" value="C:nucleus"/>
    <property type="evidence" value="ECO:0007669"/>
    <property type="project" value="UniProtKB-SubCell"/>
</dbReference>
<protein>
    <recommendedName>
        <fullName evidence="4">RanBD1 domain-containing protein</fullName>
    </recommendedName>
</protein>
<dbReference type="EMBL" id="ML975155">
    <property type="protein sequence ID" value="KAF1813499.1"/>
    <property type="molecule type" value="Genomic_DNA"/>
</dbReference>
<dbReference type="InterPro" id="IPR045255">
    <property type="entry name" value="RanBP1-like"/>
</dbReference>
<accession>A0A6G1G6N7</accession>
<evidence type="ECO:0000256" key="2">
    <source>
        <dbReference type="ARBA" id="ARBA00023242"/>
    </source>
</evidence>
<dbReference type="PROSITE" id="PS50196">
    <property type="entry name" value="RANBD1"/>
    <property type="match status" value="1"/>
</dbReference>
<feature type="region of interest" description="Disordered" evidence="3">
    <location>
        <begin position="467"/>
        <end position="486"/>
    </location>
</feature>
<dbReference type="Pfam" id="PF00638">
    <property type="entry name" value="Ran_BP1"/>
    <property type="match status" value="1"/>
</dbReference>
<evidence type="ECO:0000313" key="5">
    <source>
        <dbReference type="EMBL" id="KAF1813499.1"/>
    </source>
</evidence>
<feature type="region of interest" description="Disordered" evidence="3">
    <location>
        <begin position="1"/>
        <end position="348"/>
    </location>
</feature>
<feature type="compositionally biased region" description="Basic and acidic residues" evidence="3">
    <location>
        <begin position="42"/>
        <end position="55"/>
    </location>
</feature>
<dbReference type="Proteomes" id="UP000504638">
    <property type="component" value="Unplaced"/>
</dbReference>
<feature type="compositionally biased region" description="Basic and acidic residues" evidence="3">
    <location>
        <begin position="418"/>
        <end position="440"/>
    </location>
</feature>
<feature type="compositionally biased region" description="Basic and acidic residues" evidence="3">
    <location>
        <begin position="211"/>
        <end position="222"/>
    </location>
</feature>
<name>A0A6G1G6N7_9PEZI</name>
<reference evidence="5 7" key="1">
    <citation type="submission" date="2020-01" db="EMBL/GenBank/DDBJ databases">
        <authorList>
            <consortium name="DOE Joint Genome Institute"/>
            <person name="Haridas S."/>
            <person name="Albert R."/>
            <person name="Binder M."/>
            <person name="Bloem J."/>
            <person name="Labutti K."/>
            <person name="Salamov A."/>
            <person name="Andreopoulos B."/>
            <person name="Baker S.E."/>
            <person name="Barry K."/>
            <person name="Bills G."/>
            <person name="Bluhm B.H."/>
            <person name="Cannon C."/>
            <person name="Castanera R."/>
            <person name="Culley D.E."/>
            <person name="Daum C."/>
            <person name="Ezra D."/>
            <person name="Gonzalez J.B."/>
            <person name="Henrissat B."/>
            <person name="Kuo A."/>
            <person name="Liang C."/>
            <person name="Lipzen A."/>
            <person name="Lutzoni F."/>
            <person name="Magnuson J."/>
            <person name="Mondo S."/>
            <person name="Nolan M."/>
            <person name="Ohm R."/>
            <person name="Pangilinan J."/>
            <person name="Park H.-J."/>
            <person name="Ramirez L."/>
            <person name="Alfaro M."/>
            <person name="Sun H."/>
            <person name="Tritt A."/>
            <person name="Yoshinaga Y."/>
            <person name="Zwiers L.-H."/>
            <person name="Turgeon B.G."/>
            <person name="Goodwin S.B."/>
            <person name="Spatafora J.W."/>
            <person name="Crous P.W."/>
            <person name="Grigoriev I.V."/>
        </authorList>
    </citation>
    <scope>NUCLEOTIDE SEQUENCE</scope>
    <source>
        <strain evidence="5 7">CBS 781.70</strain>
    </source>
</reference>
<dbReference type="OrthoDB" id="185618at2759"/>
<feature type="compositionally biased region" description="Low complexity" evidence="3">
    <location>
        <begin position="278"/>
        <end position="296"/>
    </location>
</feature>
<evidence type="ECO:0000256" key="3">
    <source>
        <dbReference type="SAM" id="MobiDB-lite"/>
    </source>
</evidence>
<feature type="domain" description="RanBD1" evidence="4">
    <location>
        <begin position="415"/>
        <end position="558"/>
    </location>
</feature>
<organism evidence="5">
    <name type="scientific">Eremomyces bilateralis CBS 781.70</name>
    <dbReference type="NCBI Taxonomy" id="1392243"/>
    <lineage>
        <taxon>Eukaryota</taxon>
        <taxon>Fungi</taxon>
        <taxon>Dikarya</taxon>
        <taxon>Ascomycota</taxon>
        <taxon>Pezizomycotina</taxon>
        <taxon>Dothideomycetes</taxon>
        <taxon>Dothideomycetes incertae sedis</taxon>
        <taxon>Eremomycetales</taxon>
        <taxon>Eremomycetaceae</taxon>
        <taxon>Eremomyces</taxon>
    </lineage>
</organism>
<keyword evidence="6" id="KW-1185">Reference proteome</keyword>
<proteinExistence type="predicted"/>
<dbReference type="InterPro" id="IPR011993">
    <property type="entry name" value="PH-like_dom_sf"/>
</dbReference>
<feature type="compositionally biased region" description="Basic and acidic residues" evidence="3">
    <location>
        <begin position="234"/>
        <end position="252"/>
    </location>
</feature>
<reference evidence="7" key="2">
    <citation type="submission" date="2020-04" db="EMBL/GenBank/DDBJ databases">
        <authorList>
            <consortium name="NCBI Genome Project"/>
        </authorList>
    </citation>
    <scope>NUCLEOTIDE SEQUENCE</scope>
    <source>
        <strain evidence="7">CBS 781.70</strain>
    </source>
</reference>
<gene>
    <name evidence="5 7" type="ORF">P152DRAFT_473220</name>
</gene>
<dbReference type="SUPFAM" id="SSF50729">
    <property type="entry name" value="PH domain-like"/>
    <property type="match status" value="1"/>
</dbReference>
<evidence type="ECO:0000313" key="6">
    <source>
        <dbReference type="Proteomes" id="UP000504638"/>
    </source>
</evidence>
<feature type="compositionally biased region" description="Basic residues" evidence="3">
    <location>
        <begin position="1"/>
        <end position="10"/>
    </location>
</feature>
<evidence type="ECO:0000313" key="7">
    <source>
        <dbReference type="RefSeq" id="XP_033535130.1"/>
    </source>
</evidence>
<sequence length="570" mass="60251">MTRSTTRRKSPQPSKDGKTPDQPSPSREGASTPENASDADSSGEKPVRKQLKETSIEGQPNITGENSDHDIPDAPEDSTKAATAGEGSTSRGRLQRKRSIEEVDGKDADQTKPEKHVRKRSRDNEKDEGEHATSNAKTGEATNGRPLTPSAMDLPSSEDDATNPLASPKNKRNRDEYLKGQAQKGETDAGKASSLKPGSEKRADASTPEGRQAKRQRDRDDSATIAKANTETKAIADEKETQQPKQSPEKKLPASGGFANYAAASPFATLSPEKKPAPKTSSSAFASSGFGKLASSESSPFGALGGNTSKSPSPFGSMIPPSSNTATTTSFATSQGDKSPFGALGGAGSSKLGGFGNSGFSSGFASLSKGPGLSSFAGSSSTGGIVGLSAKPAKPFGTAVDEDEDDEDEGSGEDEKEEAAPPKDTDEGKKDKRFFERTVETGEETETTEFTSRAKLFAFHKDANGGGAWKERGTGNLKLNTAEGDGKSEGRKARLLLRVDGTHNLVLNTPIIKELKFHGVNSDKPKDGRVIFSTFVKGEKGVEPVLMQLRLKPQNAEDLWELVQDLKAQM</sequence>
<dbReference type="GeneID" id="54421784"/>
<dbReference type="Gene3D" id="2.30.29.30">
    <property type="entry name" value="Pleckstrin-homology domain (PH domain)/Phosphotyrosine-binding domain (PTB)"/>
    <property type="match status" value="1"/>
</dbReference>
<feature type="compositionally biased region" description="Basic and acidic residues" evidence="3">
    <location>
        <begin position="122"/>
        <end position="131"/>
    </location>
</feature>
<evidence type="ECO:0000259" key="4">
    <source>
        <dbReference type="PROSITE" id="PS50196"/>
    </source>
</evidence>
<dbReference type="RefSeq" id="XP_033535130.1">
    <property type="nucleotide sequence ID" value="XM_033681214.1"/>
</dbReference>
<feature type="compositionally biased region" description="Acidic residues" evidence="3">
    <location>
        <begin position="400"/>
        <end position="417"/>
    </location>
</feature>
<reference evidence="7" key="3">
    <citation type="submission" date="2025-04" db="UniProtKB">
        <authorList>
            <consortium name="RefSeq"/>
        </authorList>
    </citation>
    <scope>IDENTIFICATION</scope>
    <source>
        <strain evidence="7">CBS 781.70</strain>
    </source>
</reference>